<evidence type="ECO:0000313" key="9">
    <source>
        <dbReference type="Proteomes" id="UP000469430"/>
    </source>
</evidence>
<feature type="domain" description="RNA polymerase sigma-70 region 2" evidence="6">
    <location>
        <begin position="25"/>
        <end position="93"/>
    </location>
</feature>
<dbReference type="InterPro" id="IPR039425">
    <property type="entry name" value="RNA_pol_sigma-70-like"/>
</dbReference>
<dbReference type="InterPro" id="IPR007627">
    <property type="entry name" value="RNA_pol_sigma70_r2"/>
</dbReference>
<dbReference type="GO" id="GO:0006352">
    <property type="term" value="P:DNA-templated transcription initiation"/>
    <property type="evidence" value="ECO:0007669"/>
    <property type="project" value="InterPro"/>
</dbReference>
<comment type="caution">
    <text evidence="8">The sequence shown here is derived from an EMBL/GenBank/DDBJ whole genome shotgun (WGS) entry which is preliminary data.</text>
</comment>
<evidence type="ECO:0000256" key="1">
    <source>
        <dbReference type="ARBA" id="ARBA00010641"/>
    </source>
</evidence>
<dbReference type="Proteomes" id="UP000469430">
    <property type="component" value="Unassembled WGS sequence"/>
</dbReference>
<organism evidence="8 9">
    <name type="scientific">Croceibacterium xixiisoli</name>
    <dbReference type="NCBI Taxonomy" id="1476466"/>
    <lineage>
        <taxon>Bacteria</taxon>
        <taxon>Pseudomonadati</taxon>
        <taxon>Pseudomonadota</taxon>
        <taxon>Alphaproteobacteria</taxon>
        <taxon>Sphingomonadales</taxon>
        <taxon>Erythrobacteraceae</taxon>
        <taxon>Croceibacterium</taxon>
    </lineage>
</organism>
<dbReference type="GO" id="GO:0003677">
    <property type="term" value="F:DNA binding"/>
    <property type="evidence" value="ECO:0007669"/>
    <property type="project" value="UniProtKB-KW"/>
</dbReference>
<dbReference type="SUPFAM" id="SSF88659">
    <property type="entry name" value="Sigma3 and sigma4 domains of RNA polymerase sigma factors"/>
    <property type="match status" value="1"/>
</dbReference>
<evidence type="ECO:0000256" key="4">
    <source>
        <dbReference type="ARBA" id="ARBA00023125"/>
    </source>
</evidence>
<comment type="similarity">
    <text evidence="1">Belongs to the sigma-70 factor family. ECF subfamily.</text>
</comment>
<name>A0A6I4TQ28_9SPHN</name>
<evidence type="ECO:0000259" key="6">
    <source>
        <dbReference type="Pfam" id="PF04542"/>
    </source>
</evidence>
<accession>A0A6I4TQ28</accession>
<dbReference type="AlphaFoldDB" id="A0A6I4TQ28"/>
<dbReference type="InterPro" id="IPR014284">
    <property type="entry name" value="RNA_pol_sigma-70_dom"/>
</dbReference>
<keyword evidence="9" id="KW-1185">Reference proteome</keyword>
<keyword evidence="2" id="KW-0805">Transcription regulation</keyword>
<keyword evidence="5" id="KW-0804">Transcription</keyword>
<dbReference type="Gene3D" id="1.10.10.10">
    <property type="entry name" value="Winged helix-like DNA-binding domain superfamily/Winged helix DNA-binding domain"/>
    <property type="match status" value="1"/>
</dbReference>
<dbReference type="GO" id="GO:0016987">
    <property type="term" value="F:sigma factor activity"/>
    <property type="evidence" value="ECO:0007669"/>
    <property type="project" value="UniProtKB-KW"/>
</dbReference>
<dbReference type="OrthoDB" id="7041663at2"/>
<sequence>MTPELPDDELMARIARGDVFAYTALVQRHLPRVYRTAHRMLHDPSEAEDVAQDSFARLWQNAPRWNGGGAGVAAWLRRVCANLCFDRLRQRGRWSSDEAPDLADPAAGADRTAAQAEIADMIEVGLRALSDAHRAAIVLTYYEEYSNRMAAEILQLDIKAFESLLFRARKKLAVLLTQGGVLAQDLELFA</sequence>
<evidence type="ECO:0000259" key="7">
    <source>
        <dbReference type="Pfam" id="PF08281"/>
    </source>
</evidence>
<dbReference type="PANTHER" id="PTHR43133:SF8">
    <property type="entry name" value="RNA POLYMERASE SIGMA FACTOR HI_1459-RELATED"/>
    <property type="match status" value="1"/>
</dbReference>
<feature type="domain" description="RNA polymerase sigma factor 70 region 4 type 2" evidence="7">
    <location>
        <begin position="126"/>
        <end position="172"/>
    </location>
</feature>
<dbReference type="Pfam" id="PF08281">
    <property type="entry name" value="Sigma70_r4_2"/>
    <property type="match status" value="1"/>
</dbReference>
<evidence type="ECO:0000256" key="5">
    <source>
        <dbReference type="ARBA" id="ARBA00023163"/>
    </source>
</evidence>
<keyword evidence="4" id="KW-0238">DNA-binding</keyword>
<reference evidence="8 9" key="1">
    <citation type="submission" date="2019-12" db="EMBL/GenBank/DDBJ databases">
        <title>Genomic-based taxomic classification of the family Erythrobacteraceae.</title>
        <authorList>
            <person name="Xu L."/>
        </authorList>
    </citation>
    <scope>NUCLEOTIDE SEQUENCE [LARGE SCALE GENOMIC DNA]</scope>
    <source>
        <strain evidence="8 9">S36</strain>
    </source>
</reference>
<dbReference type="PANTHER" id="PTHR43133">
    <property type="entry name" value="RNA POLYMERASE ECF-TYPE SIGMA FACTO"/>
    <property type="match status" value="1"/>
</dbReference>
<dbReference type="InterPro" id="IPR036388">
    <property type="entry name" value="WH-like_DNA-bd_sf"/>
</dbReference>
<dbReference type="Gene3D" id="1.10.1740.10">
    <property type="match status" value="1"/>
</dbReference>
<dbReference type="InterPro" id="IPR013325">
    <property type="entry name" value="RNA_pol_sigma_r2"/>
</dbReference>
<gene>
    <name evidence="8" type="ORF">GRI97_03090</name>
</gene>
<evidence type="ECO:0000256" key="2">
    <source>
        <dbReference type="ARBA" id="ARBA00023015"/>
    </source>
</evidence>
<dbReference type="RefSeq" id="WP_161389651.1">
    <property type="nucleotide sequence ID" value="NZ_JBHSCP010000001.1"/>
</dbReference>
<protein>
    <submittedName>
        <fullName evidence="8">Sigma-70 family RNA polymerase sigma factor</fullName>
    </submittedName>
</protein>
<dbReference type="SUPFAM" id="SSF88946">
    <property type="entry name" value="Sigma2 domain of RNA polymerase sigma factors"/>
    <property type="match status" value="1"/>
</dbReference>
<dbReference type="InterPro" id="IPR013324">
    <property type="entry name" value="RNA_pol_sigma_r3/r4-like"/>
</dbReference>
<dbReference type="NCBIfam" id="TIGR02937">
    <property type="entry name" value="sigma70-ECF"/>
    <property type="match status" value="1"/>
</dbReference>
<keyword evidence="3" id="KW-0731">Sigma factor</keyword>
<evidence type="ECO:0000313" key="8">
    <source>
        <dbReference type="EMBL" id="MXO97974.1"/>
    </source>
</evidence>
<dbReference type="EMBL" id="WTYJ01000001">
    <property type="protein sequence ID" value="MXO97974.1"/>
    <property type="molecule type" value="Genomic_DNA"/>
</dbReference>
<dbReference type="Pfam" id="PF04542">
    <property type="entry name" value="Sigma70_r2"/>
    <property type="match status" value="1"/>
</dbReference>
<evidence type="ECO:0000256" key="3">
    <source>
        <dbReference type="ARBA" id="ARBA00023082"/>
    </source>
</evidence>
<proteinExistence type="inferred from homology"/>
<dbReference type="InterPro" id="IPR013249">
    <property type="entry name" value="RNA_pol_sigma70_r4_t2"/>
</dbReference>